<evidence type="ECO:0000313" key="13">
    <source>
        <dbReference type="Proteomes" id="UP000005551"/>
    </source>
</evidence>
<sequence>MVDSFLNHLTYEKRYSTHTCTAYATDLKQLSLFLEEHYPEVSITHCSHRELRAFIIHLVDSGIQARSVNRKIATLKSFYHFCLRENHISSDPTLKLQSLKTARKLPEFISDAGIESLLHELPYPDTFEGKRDYVLLATLYYTGIRLSELLGLRWEAISIPEQQLKVFGKRKKERIIPIPKPLLGNLISYKKDYEKTFSNINKSDYFIVKNTREPLYPMKVYRIVRHYLDHVAQTTKRSPHVLRHTFATHLLNKGADLNAVKELLGHSGLAATQVYTHNAIEKLKAVFDQAHPKA</sequence>
<evidence type="ECO:0000256" key="6">
    <source>
        <dbReference type="ARBA" id="ARBA00023125"/>
    </source>
</evidence>
<dbReference type="RefSeq" id="WP_009053318.1">
    <property type="nucleotide sequence ID" value="NZ_AJYA01000002.1"/>
</dbReference>
<dbReference type="Gene3D" id="1.10.443.10">
    <property type="entry name" value="Intergrase catalytic core"/>
    <property type="match status" value="1"/>
</dbReference>
<dbReference type="InterPro" id="IPR011010">
    <property type="entry name" value="DNA_brk_join_enz"/>
</dbReference>
<keyword evidence="4" id="KW-0159">Chromosome partition</keyword>
<dbReference type="PATRIC" id="fig|1189621.3.peg.396"/>
<dbReference type="InterPro" id="IPR013762">
    <property type="entry name" value="Integrase-like_cat_sf"/>
</dbReference>
<dbReference type="Pfam" id="PF02899">
    <property type="entry name" value="Phage_int_SAM_1"/>
    <property type="match status" value="1"/>
</dbReference>
<evidence type="ECO:0000256" key="1">
    <source>
        <dbReference type="ARBA" id="ARBA00004496"/>
    </source>
</evidence>
<dbReference type="Proteomes" id="UP000005551">
    <property type="component" value="Unassembled WGS sequence"/>
</dbReference>
<dbReference type="GO" id="GO:0051301">
    <property type="term" value="P:cell division"/>
    <property type="evidence" value="ECO:0007669"/>
    <property type="project" value="UniProtKB-KW"/>
</dbReference>
<dbReference type="InterPro" id="IPR002104">
    <property type="entry name" value="Integrase_catalytic"/>
</dbReference>
<dbReference type="InterPro" id="IPR010998">
    <property type="entry name" value="Integrase_recombinase_N"/>
</dbReference>
<comment type="caution">
    <text evidence="12">The sequence shown here is derived from an EMBL/GenBank/DDBJ whole genome shotgun (WGS) entry which is preliminary data.</text>
</comment>
<evidence type="ECO:0000256" key="3">
    <source>
        <dbReference type="ARBA" id="ARBA00022618"/>
    </source>
</evidence>
<comment type="subcellular location">
    <subcellularLocation>
        <location evidence="1">Cytoplasm</location>
    </subcellularLocation>
</comment>
<reference evidence="12 13" key="1">
    <citation type="submission" date="2012-05" db="EMBL/GenBank/DDBJ databases">
        <title>Genome sequence of Nitritalea halalkaliphila LW7.</title>
        <authorList>
            <person name="Jangir P.K."/>
            <person name="Singh A."/>
            <person name="Shivaji S."/>
            <person name="Sharma R."/>
        </authorList>
    </citation>
    <scope>NUCLEOTIDE SEQUENCE [LARGE SCALE GENOMIC DNA]</scope>
    <source>
        <strain evidence="12 13">LW7</strain>
    </source>
</reference>
<dbReference type="SUPFAM" id="SSF56349">
    <property type="entry name" value="DNA breaking-rejoining enzymes"/>
    <property type="match status" value="1"/>
</dbReference>
<dbReference type="PROSITE" id="PS51900">
    <property type="entry name" value="CB"/>
    <property type="match status" value="1"/>
</dbReference>
<feature type="domain" description="Tyr recombinase" evidence="10">
    <location>
        <begin position="104"/>
        <end position="288"/>
    </location>
</feature>
<dbReference type="Gene3D" id="1.10.150.130">
    <property type="match status" value="1"/>
</dbReference>
<dbReference type="GO" id="GO:0005737">
    <property type="term" value="C:cytoplasm"/>
    <property type="evidence" value="ECO:0007669"/>
    <property type="project" value="UniProtKB-SubCell"/>
</dbReference>
<dbReference type="GO" id="GO:0015074">
    <property type="term" value="P:DNA integration"/>
    <property type="evidence" value="ECO:0007669"/>
    <property type="project" value="UniProtKB-KW"/>
</dbReference>
<dbReference type="AlphaFoldDB" id="I5CAB7"/>
<dbReference type="EMBL" id="AJYA01000002">
    <property type="protein sequence ID" value="EIM78769.1"/>
    <property type="molecule type" value="Genomic_DNA"/>
</dbReference>
<keyword evidence="6 9" id="KW-0238">DNA-binding</keyword>
<keyword evidence="5" id="KW-0229">DNA integration</keyword>
<accession>I5CAB7</accession>
<dbReference type="Pfam" id="PF00589">
    <property type="entry name" value="Phage_integrase"/>
    <property type="match status" value="1"/>
</dbReference>
<keyword evidence="2" id="KW-0963">Cytoplasm</keyword>
<dbReference type="STRING" id="1189621.A3SI_01886"/>
<dbReference type="PANTHER" id="PTHR30349:SF77">
    <property type="entry name" value="TYROSINE RECOMBINASE XERC"/>
    <property type="match status" value="1"/>
</dbReference>
<evidence type="ECO:0000256" key="8">
    <source>
        <dbReference type="ARBA" id="ARBA00023306"/>
    </source>
</evidence>
<dbReference type="OrthoDB" id="9801717at2"/>
<dbReference type="InterPro" id="IPR044068">
    <property type="entry name" value="CB"/>
</dbReference>
<keyword evidence="3" id="KW-0132">Cell division</keyword>
<keyword evidence="7" id="KW-0233">DNA recombination</keyword>
<evidence type="ECO:0000259" key="11">
    <source>
        <dbReference type="PROSITE" id="PS51900"/>
    </source>
</evidence>
<dbReference type="GO" id="GO:0007059">
    <property type="term" value="P:chromosome segregation"/>
    <property type="evidence" value="ECO:0007669"/>
    <property type="project" value="UniProtKB-KW"/>
</dbReference>
<evidence type="ECO:0000256" key="7">
    <source>
        <dbReference type="ARBA" id="ARBA00023172"/>
    </source>
</evidence>
<protein>
    <submittedName>
        <fullName evidence="12">Tyrosine recombinase XerC</fullName>
    </submittedName>
</protein>
<dbReference type="PANTHER" id="PTHR30349">
    <property type="entry name" value="PHAGE INTEGRASE-RELATED"/>
    <property type="match status" value="1"/>
</dbReference>
<organism evidence="12 13">
    <name type="scientific">Nitritalea halalkaliphila LW7</name>
    <dbReference type="NCBI Taxonomy" id="1189621"/>
    <lineage>
        <taxon>Bacteria</taxon>
        <taxon>Pseudomonadati</taxon>
        <taxon>Bacteroidota</taxon>
        <taxon>Cytophagia</taxon>
        <taxon>Cytophagales</taxon>
        <taxon>Cyclobacteriaceae</taxon>
        <taxon>Nitritalea</taxon>
    </lineage>
</organism>
<evidence type="ECO:0000256" key="4">
    <source>
        <dbReference type="ARBA" id="ARBA00022829"/>
    </source>
</evidence>
<feature type="domain" description="Core-binding (CB)" evidence="11">
    <location>
        <begin position="1"/>
        <end position="83"/>
    </location>
</feature>
<evidence type="ECO:0000256" key="9">
    <source>
        <dbReference type="PROSITE-ProRule" id="PRU01248"/>
    </source>
</evidence>
<dbReference type="GO" id="GO:0003677">
    <property type="term" value="F:DNA binding"/>
    <property type="evidence" value="ECO:0007669"/>
    <property type="project" value="UniProtKB-UniRule"/>
</dbReference>
<gene>
    <name evidence="12" type="ORF">A3SI_01886</name>
</gene>
<dbReference type="GO" id="GO:0006310">
    <property type="term" value="P:DNA recombination"/>
    <property type="evidence" value="ECO:0007669"/>
    <property type="project" value="UniProtKB-KW"/>
</dbReference>
<dbReference type="InterPro" id="IPR050090">
    <property type="entry name" value="Tyrosine_recombinase_XerCD"/>
</dbReference>
<evidence type="ECO:0000313" key="12">
    <source>
        <dbReference type="EMBL" id="EIM78769.1"/>
    </source>
</evidence>
<keyword evidence="8" id="KW-0131">Cell cycle</keyword>
<evidence type="ECO:0000256" key="2">
    <source>
        <dbReference type="ARBA" id="ARBA00022490"/>
    </source>
</evidence>
<dbReference type="PROSITE" id="PS51898">
    <property type="entry name" value="TYR_RECOMBINASE"/>
    <property type="match status" value="1"/>
</dbReference>
<evidence type="ECO:0000259" key="10">
    <source>
        <dbReference type="PROSITE" id="PS51898"/>
    </source>
</evidence>
<evidence type="ECO:0000256" key="5">
    <source>
        <dbReference type="ARBA" id="ARBA00022908"/>
    </source>
</evidence>
<dbReference type="InterPro" id="IPR004107">
    <property type="entry name" value="Integrase_SAM-like_N"/>
</dbReference>
<name>I5CAB7_9BACT</name>
<proteinExistence type="predicted"/>
<keyword evidence="13" id="KW-1185">Reference proteome</keyword>